<dbReference type="InterPro" id="IPR036465">
    <property type="entry name" value="vWFA_dom_sf"/>
</dbReference>
<dbReference type="EMBL" id="CP058214">
    <property type="protein sequence ID" value="QPC41458.1"/>
    <property type="molecule type" value="Genomic_DNA"/>
</dbReference>
<dbReference type="InterPro" id="IPR011195">
    <property type="entry name" value="UCP010256"/>
</dbReference>
<protein>
    <submittedName>
        <fullName evidence="2">VWA domain-containing protein</fullName>
    </submittedName>
</protein>
<dbReference type="InterPro" id="IPR002035">
    <property type="entry name" value="VWF_A"/>
</dbReference>
<evidence type="ECO:0000313" key="2">
    <source>
        <dbReference type="EMBL" id="QPC41458.1"/>
    </source>
</evidence>
<proteinExistence type="predicted"/>
<dbReference type="Gene3D" id="3.40.50.410">
    <property type="entry name" value="von Willebrand factor, type A domain"/>
    <property type="match status" value="1"/>
</dbReference>
<dbReference type="Proteomes" id="UP000593594">
    <property type="component" value="Chromosome"/>
</dbReference>
<evidence type="ECO:0000259" key="1">
    <source>
        <dbReference type="SMART" id="SM00327"/>
    </source>
</evidence>
<sequence>MTASPMSPQGPAGPDDEGGRLAENIVHFARLLREAGLSVGPGQILDALQAARAGCLRGREDFYWALHSVFVTARDQHPVFDQAFKAFWRQPRMLEQLMALMLPEIAIKANPPKKRSGERRLGEAMFDEANAPKREQQQEVELDASFSFSADELLRRKDFEQMSVEEQAEARAAIARLRLDRVEVPTRRFTPSHAGTRVDLRRTMRSSLRSGGNLIDLQWRARQTREPPLVVLCDISGSMSGYTRMFLHFLHALTNDRDRVQVFLFGTRLTNITRQLERRDVDEALDAVSETVEDWSGGTRIGHCLREFNYLWARRVLTQGAHVLIITDGLDREDAGDLELEMARLKRAARRVVWLNPLLRFDGFEARARGIRTMLPHVDEFRPVHNLESLEDLASALSYSRKAEYDPRRWLEKARAA</sequence>
<gene>
    <name evidence="2" type="ORF">HW532_01130</name>
</gene>
<feature type="domain" description="VWFA" evidence="1">
    <location>
        <begin position="226"/>
        <end position="389"/>
    </location>
</feature>
<dbReference type="InterPro" id="IPR008912">
    <property type="entry name" value="Uncharacterised_CoxE"/>
</dbReference>
<dbReference type="SMART" id="SM00327">
    <property type="entry name" value="VWA"/>
    <property type="match status" value="1"/>
</dbReference>
<dbReference type="KEGG" id="kmn:HW532_01130"/>
<dbReference type="AlphaFoldDB" id="A0A7S8HAU8"/>
<dbReference type="SUPFAM" id="SSF53300">
    <property type="entry name" value="vWA-like"/>
    <property type="match status" value="1"/>
</dbReference>
<organism evidence="2 3">
    <name type="scientific">Kaustia mangrovi</name>
    <dbReference type="NCBI Taxonomy" id="2593653"/>
    <lineage>
        <taxon>Bacteria</taxon>
        <taxon>Pseudomonadati</taxon>
        <taxon>Pseudomonadota</taxon>
        <taxon>Alphaproteobacteria</taxon>
        <taxon>Hyphomicrobiales</taxon>
        <taxon>Parvibaculaceae</taxon>
        <taxon>Kaustia</taxon>
    </lineage>
</organism>
<evidence type="ECO:0000313" key="3">
    <source>
        <dbReference type="Proteomes" id="UP000593594"/>
    </source>
</evidence>
<accession>A0A7S8HAU8</accession>
<dbReference type="RefSeq" id="WP_213162676.1">
    <property type="nucleotide sequence ID" value="NZ_CP058214.1"/>
</dbReference>
<dbReference type="Pfam" id="PF05762">
    <property type="entry name" value="VWA_CoxE"/>
    <property type="match status" value="1"/>
</dbReference>
<dbReference type="PANTHER" id="PTHR39338">
    <property type="entry name" value="BLL5662 PROTEIN-RELATED"/>
    <property type="match status" value="1"/>
</dbReference>
<dbReference type="PANTHER" id="PTHR39338:SF6">
    <property type="entry name" value="BLL5662 PROTEIN"/>
    <property type="match status" value="1"/>
</dbReference>
<reference evidence="2 3" key="1">
    <citation type="submission" date="2020-06" db="EMBL/GenBank/DDBJ databases">
        <title>Genome sequence of 2 isolates from Red Sea Mangroves.</title>
        <authorList>
            <person name="Sefrji F."/>
            <person name="Michoud G."/>
            <person name="Merlino G."/>
            <person name="Daffonchio D."/>
        </authorList>
    </citation>
    <scope>NUCLEOTIDE SEQUENCE [LARGE SCALE GENOMIC DNA]</scope>
    <source>
        <strain evidence="2 3">R1DC25</strain>
    </source>
</reference>
<name>A0A7S8HAU8_9HYPH</name>
<dbReference type="PIRSF" id="PIRSF010256">
    <property type="entry name" value="CoxE_vWa"/>
    <property type="match status" value="1"/>
</dbReference>
<dbReference type="CDD" id="cd00198">
    <property type="entry name" value="vWFA"/>
    <property type="match status" value="1"/>
</dbReference>
<keyword evidence="3" id="KW-1185">Reference proteome</keyword>